<keyword evidence="15" id="KW-0472">Membrane</keyword>
<keyword evidence="17" id="KW-0325">Glycoprotein</keyword>
<evidence type="ECO:0000313" key="21">
    <source>
        <dbReference type="EMBL" id="RQP01232.2"/>
    </source>
</evidence>
<evidence type="ECO:0000256" key="4">
    <source>
        <dbReference type="ARBA" id="ARBA00022527"/>
    </source>
</evidence>
<gene>
    <name evidence="21" type="ORF">POPTR_016G030300v4</name>
</gene>
<dbReference type="GO" id="GO:0005524">
    <property type="term" value="F:ATP binding"/>
    <property type="evidence" value="ECO:0007669"/>
    <property type="project" value="UniProtKB-UniRule"/>
</dbReference>
<dbReference type="GO" id="GO:0005886">
    <property type="term" value="C:plasma membrane"/>
    <property type="evidence" value="ECO:0007669"/>
    <property type="project" value="UniProtKB-SubCell"/>
</dbReference>
<dbReference type="Pfam" id="PF00560">
    <property type="entry name" value="LRR_1"/>
    <property type="match status" value="3"/>
</dbReference>
<dbReference type="GO" id="GO:0004674">
    <property type="term" value="F:protein serine/threonine kinase activity"/>
    <property type="evidence" value="ECO:0007669"/>
    <property type="project" value="UniProtKB-KW"/>
</dbReference>
<keyword evidence="9" id="KW-0732">Signal</keyword>
<evidence type="ECO:0000256" key="17">
    <source>
        <dbReference type="ARBA" id="ARBA00023180"/>
    </source>
</evidence>
<dbReference type="Pfam" id="PF07714">
    <property type="entry name" value="PK_Tyr_Ser-Thr"/>
    <property type="match status" value="1"/>
</dbReference>
<evidence type="ECO:0000256" key="15">
    <source>
        <dbReference type="ARBA" id="ARBA00023136"/>
    </source>
</evidence>
<keyword evidence="3" id="KW-1003">Cell membrane</keyword>
<dbReference type="PROSITE" id="PS50011">
    <property type="entry name" value="PROTEIN_KINASE_DOM"/>
    <property type="match status" value="1"/>
</dbReference>
<keyword evidence="6" id="KW-0433">Leucine-rich repeat</keyword>
<dbReference type="PROSITE" id="PS00108">
    <property type="entry name" value="PROTEIN_KINASE_ST"/>
    <property type="match status" value="1"/>
</dbReference>
<dbReference type="InterPro" id="IPR001611">
    <property type="entry name" value="Leu-rich_rpt"/>
</dbReference>
<dbReference type="SUPFAM" id="SSF56112">
    <property type="entry name" value="Protein kinase-like (PK-like)"/>
    <property type="match status" value="1"/>
</dbReference>
<evidence type="ECO:0000256" key="1">
    <source>
        <dbReference type="ARBA" id="ARBA00004162"/>
    </source>
</evidence>
<name>A0A3N7H1V3_POPTR</name>
<dbReference type="PANTHER" id="PTHR27008">
    <property type="entry name" value="OS04G0122200 PROTEIN"/>
    <property type="match status" value="1"/>
</dbReference>
<keyword evidence="12" id="KW-0418">Kinase</keyword>
<dbReference type="InterPro" id="IPR008271">
    <property type="entry name" value="Ser/Thr_kinase_AS"/>
</dbReference>
<evidence type="ECO:0000256" key="3">
    <source>
        <dbReference type="ARBA" id="ARBA00022475"/>
    </source>
</evidence>
<evidence type="ECO:0000256" key="20">
    <source>
        <dbReference type="PROSITE-ProRule" id="PRU10141"/>
    </source>
</evidence>
<evidence type="ECO:0000256" key="10">
    <source>
        <dbReference type="ARBA" id="ARBA00022737"/>
    </source>
</evidence>
<organism evidence="21 22">
    <name type="scientific">Populus trichocarpa</name>
    <name type="common">Western balsam poplar</name>
    <name type="synonym">Populus balsamifera subsp. trichocarpa</name>
    <dbReference type="NCBI Taxonomy" id="3694"/>
    <lineage>
        <taxon>Eukaryota</taxon>
        <taxon>Viridiplantae</taxon>
        <taxon>Streptophyta</taxon>
        <taxon>Embryophyta</taxon>
        <taxon>Tracheophyta</taxon>
        <taxon>Spermatophyta</taxon>
        <taxon>Magnoliopsida</taxon>
        <taxon>eudicotyledons</taxon>
        <taxon>Gunneridae</taxon>
        <taxon>Pentapetalae</taxon>
        <taxon>rosids</taxon>
        <taxon>fabids</taxon>
        <taxon>Malpighiales</taxon>
        <taxon>Salicaceae</taxon>
        <taxon>Saliceae</taxon>
        <taxon>Populus</taxon>
    </lineage>
</organism>
<keyword evidence="11 20" id="KW-0547">Nucleotide-binding</keyword>
<keyword evidence="5" id="KW-0597">Phosphoprotein</keyword>
<keyword evidence="10" id="KW-0677">Repeat</keyword>
<evidence type="ECO:0000256" key="18">
    <source>
        <dbReference type="ARBA" id="ARBA00047899"/>
    </source>
</evidence>
<keyword evidence="22" id="KW-1185">Reference proteome</keyword>
<evidence type="ECO:0000256" key="5">
    <source>
        <dbReference type="ARBA" id="ARBA00022553"/>
    </source>
</evidence>
<dbReference type="InterPro" id="IPR001245">
    <property type="entry name" value="Ser-Thr/Tyr_kinase_cat_dom"/>
</dbReference>
<dbReference type="PANTHER" id="PTHR27008:SF398">
    <property type="entry name" value="PROTEIN KINASE DOMAIN-CONTAINING PROTEIN"/>
    <property type="match status" value="1"/>
</dbReference>
<keyword evidence="16" id="KW-0675">Receptor</keyword>
<evidence type="ECO:0000313" key="22">
    <source>
        <dbReference type="Proteomes" id="UP000006729"/>
    </source>
</evidence>
<comment type="caution">
    <text evidence="21">The sequence shown here is derived from an EMBL/GenBank/DDBJ whole genome shotgun (WGS) entry which is preliminary data.</text>
</comment>
<proteinExistence type="predicted"/>
<evidence type="ECO:0000256" key="19">
    <source>
        <dbReference type="ARBA" id="ARBA00048679"/>
    </source>
</evidence>
<evidence type="ECO:0000256" key="11">
    <source>
        <dbReference type="ARBA" id="ARBA00022741"/>
    </source>
</evidence>
<dbReference type="Gene3D" id="1.10.510.10">
    <property type="entry name" value="Transferase(Phosphotransferase) domain 1"/>
    <property type="match status" value="1"/>
</dbReference>
<keyword evidence="8" id="KW-0812">Transmembrane</keyword>
<keyword evidence="7" id="KW-0808">Transferase</keyword>
<accession>A0A3N7H1V3</accession>
<keyword evidence="13 20" id="KW-0067">ATP-binding</keyword>
<comment type="catalytic activity">
    <reaction evidence="19">
        <text>L-seryl-[protein] + ATP = O-phospho-L-seryl-[protein] + ADP + H(+)</text>
        <dbReference type="Rhea" id="RHEA:17989"/>
        <dbReference type="Rhea" id="RHEA-COMP:9863"/>
        <dbReference type="Rhea" id="RHEA-COMP:11604"/>
        <dbReference type="ChEBI" id="CHEBI:15378"/>
        <dbReference type="ChEBI" id="CHEBI:29999"/>
        <dbReference type="ChEBI" id="CHEBI:30616"/>
        <dbReference type="ChEBI" id="CHEBI:83421"/>
        <dbReference type="ChEBI" id="CHEBI:456216"/>
        <dbReference type="EC" id="2.7.11.1"/>
    </reaction>
</comment>
<protein>
    <recommendedName>
        <fullName evidence="2">non-specific serine/threonine protein kinase</fullName>
        <ecNumber evidence="2">2.7.11.1</ecNumber>
    </recommendedName>
</protein>
<dbReference type="PROSITE" id="PS00107">
    <property type="entry name" value="PROTEIN_KINASE_ATP"/>
    <property type="match status" value="1"/>
</dbReference>
<evidence type="ECO:0000256" key="13">
    <source>
        <dbReference type="ARBA" id="ARBA00022840"/>
    </source>
</evidence>
<dbReference type="InterPro" id="IPR000719">
    <property type="entry name" value="Prot_kinase_dom"/>
</dbReference>
<evidence type="ECO:0000256" key="14">
    <source>
        <dbReference type="ARBA" id="ARBA00022989"/>
    </source>
</evidence>
<sequence>MILSKVSKHHCLLQFRIHINPQETNLPKIPFGPFNLFIQRRWKKPANTAQTRLESRTIDSKLNRLTTYLKKLKTILKIYELMSNRKRGPFVSLQLMSRWTNIVGLNVGMGEFVHKHPHVFDVFTHPVRRNLCCRISGKFKGLVSEEEGLVKDCELECAKRVKRLLMMSKNGRLHVHALRLIRRELGLPEDFRESVLGKYKEDFRLVDLEIVELVDKDENFGVAEVEKWREKEYREKWLSEFETKFAFPINFPTGFKIERGFREKLKNWQMLPYLKPYEGNEVVQVGACGGKNRYEKRAVAMIHELLSLTVEKMVEVERLAHFKKDFGMEVNVRELLLKNPGIFYISTKGSTHTVILREAYSKGCLIEPNPIYVVRRKMLDLVLLGCRNTRELQAEEEIKNGSDSLIRKAFAGNTTVGEWVVPILESFDNVNDHDDPGEIIDASEEFDGC</sequence>
<dbReference type="InterPro" id="IPR003591">
    <property type="entry name" value="Leu-rich_rpt_typical-subtyp"/>
</dbReference>
<dbReference type="InterPro" id="IPR032675">
    <property type="entry name" value="LRR_dom_sf"/>
</dbReference>
<comment type="catalytic activity">
    <reaction evidence="18">
        <text>L-threonyl-[protein] + ATP = O-phospho-L-threonyl-[protein] + ADP + H(+)</text>
        <dbReference type="Rhea" id="RHEA:46608"/>
        <dbReference type="Rhea" id="RHEA-COMP:11060"/>
        <dbReference type="Rhea" id="RHEA-COMP:11605"/>
        <dbReference type="ChEBI" id="CHEBI:15378"/>
        <dbReference type="ChEBI" id="CHEBI:30013"/>
        <dbReference type="ChEBI" id="CHEBI:30616"/>
        <dbReference type="ChEBI" id="CHEBI:61977"/>
        <dbReference type="ChEBI" id="CHEBI:456216"/>
        <dbReference type="EC" id="2.7.11.1"/>
    </reaction>
</comment>
<dbReference type="SMART" id="SM00369">
    <property type="entry name" value="LRR_TYP"/>
    <property type="match status" value="7"/>
</dbReference>
<dbReference type="FunFam" id="3.80.10.10:FF:000095">
    <property type="entry name" value="LRR receptor-like serine/threonine-protein kinase GSO1"/>
    <property type="match status" value="1"/>
</dbReference>
<dbReference type="EMBL" id="CM009305">
    <property type="protein sequence ID" value="RQP01232.2"/>
    <property type="molecule type" value="Genomic_DNA"/>
</dbReference>
<evidence type="ECO:0000256" key="12">
    <source>
        <dbReference type="ARBA" id="ARBA00022777"/>
    </source>
</evidence>
<evidence type="ECO:0000256" key="2">
    <source>
        <dbReference type="ARBA" id="ARBA00012513"/>
    </source>
</evidence>
<dbReference type="OrthoDB" id="676979at2759"/>
<dbReference type="InParanoid" id="A0A3N7H1V3"/>
<dbReference type="InterPro" id="IPR011009">
    <property type="entry name" value="Kinase-like_dom_sf"/>
</dbReference>
<comment type="subcellular location">
    <subcellularLocation>
        <location evidence="1">Cell membrane</location>
        <topology evidence="1">Single-pass membrane protein</topology>
    </subcellularLocation>
</comment>
<evidence type="ECO:0000256" key="6">
    <source>
        <dbReference type="ARBA" id="ARBA00022614"/>
    </source>
</evidence>
<dbReference type="InterPro" id="IPR017441">
    <property type="entry name" value="Protein_kinase_ATP_BS"/>
</dbReference>
<dbReference type="EC" id="2.7.11.1" evidence="2"/>
<dbReference type="Gene3D" id="3.80.10.10">
    <property type="entry name" value="Ribonuclease Inhibitor"/>
    <property type="match status" value="1"/>
</dbReference>
<evidence type="ECO:0000256" key="7">
    <source>
        <dbReference type="ARBA" id="ARBA00022679"/>
    </source>
</evidence>
<reference evidence="21 22" key="1">
    <citation type="journal article" date="2006" name="Science">
        <title>The genome of black cottonwood, Populus trichocarpa (Torr. &amp; Gray).</title>
        <authorList>
            <person name="Tuskan G.A."/>
            <person name="Difazio S."/>
            <person name="Jansson S."/>
            <person name="Bohlmann J."/>
            <person name="Grigoriev I."/>
            <person name="Hellsten U."/>
            <person name="Putnam N."/>
            <person name="Ralph S."/>
            <person name="Rombauts S."/>
            <person name="Salamov A."/>
            <person name="Schein J."/>
            <person name="Sterck L."/>
            <person name="Aerts A."/>
            <person name="Bhalerao R.R."/>
            <person name="Bhalerao R.P."/>
            <person name="Blaudez D."/>
            <person name="Boerjan W."/>
            <person name="Brun A."/>
            <person name="Brunner A."/>
            <person name="Busov V."/>
            <person name="Campbell M."/>
            <person name="Carlson J."/>
            <person name="Chalot M."/>
            <person name="Chapman J."/>
            <person name="Chen G.L."/>
            <person name="Cooper D."/>
            <person name="Coutinho P.M."/>
            <person name="Couturier J."/>
            <person name="Covert S."/>
            <person name="Cronk Q."/>
            <person name="Cunningham R."/>
            <person name="Davis J."/>
            <person name="Degroeve S."/>
            <person name="Dejardin A."/>
            <person name="Depamphilis C."/>
            <person name="Detter J."/>
            <person name="Dirks B."/>
            <person name="Dubchak I."/>
            <person name="Duplessis S."/>
            <person name="Ehlting J."/>
            <person name="Ellis B."/>
            <person name="Gendler K."/>
            <person name="Goodstein D."/>
            <person name="Gribskov M."/>
            <person name="Grimwood J."/>
            <person name="Groover A."/>
            <person name="Gunter L."/>
            <person name="Hamberger B."/>
            <person name="Heinze B."/>
            <person name="Helariutta Y."/>
            <person name="Henrissat B."/>
            <person name="Holligan D."/>
            <person name="Holt R."/>
            <person name="Huang W."/>
            <person name="Islam-Faridi N."/>
            <person name="Jones S."/>
            <person name="Jones-Rhoades M."/>
            <person name="Jorgensen R."/>
            <person name="Joshi C."/>
            <person name="Kangasjarvi J."/>
            <person name="Karlsson J."/>
            <person name="Kelleher C."/>
            <person name="Kirkpatrick R."/>
            <person name="Kirst M."/>
            <person name="Kohler A."/>
            <person name="Kalluri U."/>
            <person name="Larimer F."/>
            <person name="Leebens-Mack J."/>
            <person name="Leple J.C."/>
            <person name="Locascio P."/>
            <person name="Lou Y."/>
            <person name="Lucas S."/>
            <person name="Martin F."/>
            <person name="Montanini B."/>
            <person name="Napoli C."/>
            <person name="Nelson D.R."/>
            <person name="Nelson C."/>
            <person name="Nieminen K."/>
            <person name="Nilsson O."/>
            <person name="Pereda V."/>
            <person name="Peter G."/>
            <person name="Philippe R."/>
            <person name="Pilate G."/>
            <person name="Poliakov A."/>
            <person name="Razumovskaya J."/>
            <person name="Richardson P."/>
            <person name="Rinaldi C."/>
            <person name="Ritland K."/>
            <person name="Rouze P."/>
            <person name="Ryaboy D."/>
            <person name="Schmutz J."/>
            <person name="Schrader J."/>
            <person name="Segerman B."/>
            <person name="Shin H."/>
            <person name="Siddiqui A."/>
            <person name="Sterky F."/>
            <person name="Terry A."/>
            <person name="Tsai C.J."/>
            <person name="Uberbacher E."/>
            <person name="Unneberg P."/>
            <person name="Vahala J."/>
            <person name="Wall K."/>
            <person name="Wessler S."/>
            <person name="Yang G."/>
            <person name="Yin T."/>
            <person name="Douglas C."/>
            <person name="Marra M."/>
            <person name="Sandberg G."/>
            <person name="Van de Peer Y."/>
            <person name="Rokhsar D."/>
        </authorList>
    </citation>
    <scope>NUCLEOTIDE SEQUENCE [LARGE SCALE GENOMIC DNA]</scope>
    <source>
        <strain evidence="22">cv. Nisqually</strain>
    </source>
</reference>
<dbReference type="Gene3D" id="3.30.200.20">
    <property type="entry name" value="Phosphorylase Kinase, domain 1"/>
    <property type="match status" value="1"/>
</dbReference>
<dbReference type="AlphaFoldDB" id="A0A3N7H1V3"/>
<keyword evidence="14" id="KW-1133">Transmembrane helix</keyword>
<dbReference type="FunFam" id="1.10.510.10:FF:000358">
    <property type="entry name" value="Putative leucine-rich repeat receptor-like serine/threonine-protein kinase"/>
    <property type="match status" value="1"/>
</dbReference>
<dbReference type="SMART" id="SM00220">
    <property type="entry name" value="S_TKc"/>
    <property type="match status" value="1"/>
</dbReference>
<dbReference type="PRINTS" id="PR00019">
    <property type="entry name" value="LEURICHRPT"/>
</dbReference>
<evidence type="ECO:0000256" key="8">
    <source>
        <dbReference type="ARBA" id="ARBA00022692"/>
    </source>
</evidence>
<evidence type="ECO:0000256" key="16">
    <source>
        <dbReference type="ARBA" id="ARBA00023170"/>
    </source>
</evidence>
<dbReference type="SUPFAM" id="SSF52047">
    <property type="entry name" value="RNI-like"/>
    <property type="match status" value="1"/>
</dbReference>
<dbReference type="Proteomes" id="UP000006729">
    <property type="component" value="Chromosome 16"/>
</dbReference>
<evidence type="ECO:0000256" key="9">
    <source>
        <dbReference type="ARBA" id="ARBA00022729"/>
    </source>
</evidence>
<keyword evidence="4" id="KW-0723">Serine/threonine-protein kinase</keyword>
<dbReference type="Pfam" id="PF13855">
    <property type="entry name" value="LRR_8"/>
    <property type="match status" value="1"/>
</dbReference>
<dbReference type="InterPro" id="IPR051809">
    <property type="entry name" value="Plant_receptor-like_S/T_kinase"/>
</dbReference>
<dbReference type="FunFam" id="3.30.200.20:FF:000661">
    <property type="entry name" value="Serine-threonine protein kinase plant-type"/>
    <property type="match status" value="1"/>
</dbReference>